<feature type="region of interest" description="Disordered" evidence="1">
    <location>
        <begin position="385"/>
        <end position="410"/>
    </location>
</feature>
<dbReference type="EMBL" id="CM002911">
    <property type="protein sequence ID" value="KMY94731.1"/>
    <property type="molecule type" value="Genomic_DNA"/>
</dbReference>
<dbReference type="PANTHER" id="PTHR36910:SF8">
    <property type="match status" value="1"/>
</dbReference>
<evidence type="ECO:0000256" key="2">
    <source>
        <dbReference type="SAM" id="SignalP"/>
    </source>
</evidence>
<evidence type="ECO:0000256" key="1">
    <source>
        <dbReference type="SAM" id="MobiDB-lite"/>
    </source>
</evidence>
<feature type="region of interest" description="Disordered" evidence="1">
    <location>
        <begin position="181"/>
        <end position="287"/>
    </location>
</feature>
<reference evidence="3" key="2">
    <citation type="submission" date="2014-06" db="EMBL/GenBank/DDBJ databases">
        <authorList>
            <person name="Hu T."/>
            <person name="Eisen M.B."/>
            <person name="Thornton K.R."/>
            <person name="Andolfatto P."/>
        </authorList>
    </citation>
    <scope>NUCLEOTIDE SEQUENCE</scope>
    <source>
        <strain evidence="3">W501</strain>
    </source>
</reference>
<evidence type="ECO:0000313" key="3">
    <source>
        <dbReference type="EMBL" id="KMY94731.1"/>
    </source>
</evidence>
<protein>
    <submittedName>
        <fullName evidence="3">Uncharacterized protein, isoform J</fullName>
    </submittedName>
</protein>
<dbReference type="PANTHER" id="PTHR36910">
    <property type="match status" value="1"/>
</dbReference>
<feature type="compositionally biased region" description="Low complexity" evidence="1">
    <location>
        <begin position="389"/>
        <end position="409"/>
    </location>
</feature>
<reference evidence="3" key="3">
    <citation type="submission" date="2015-04" db="EMBL/GenBank/DDBJ databases">
        <authorList>
            <consortium name="FlyBase"/>
        </authorList>
    </citation>
    <scope>NUCLEOTIDE SEQUENCE</scope>
    <source>
        <strain evidence="3">W501</strain>
    </source>
</reference>
<proteinExistence type="predicted"/>
<feature type="compositionally biased region" description="Polar residues" evidence="1">
    <location>
        <begin position="204"/>
        <end position="287"/>
    </location>
</feature>
<dbReference type="Proteomes" id="UP000035880">
    <property type="component" value="Chromosome 2R"/>
</dbReference>
<dbReference type="Bgee" id="FBgn0183081">
    <property type="expression patterns" value="Expressed in adult organism and 3 other cell types or tissues"/>
</dbReference>
<sequence length="428" mass="48439">MMEVPCKILAVCLLLVGAQAFAAAEATSSSKELTWQSLFYDAVTGKLQEPLAEELIEFEECTALYTVENIEILLKAGYKIRRCGKVESKDIERYLERQDAFYTKRTFERELVTCALRESHHDNRQCYVDTVLNLFSSVRPYRYDRRRYSACIFREVEKAVIKLNAASIALANCIAQSQPQPLPPQNSTLPPPPQNSTTEGPWWGNTTTQGPWWGNTTTQGPWWGNTTTQGPWWGNTTTEGPWWGNTTTQGPWWGNTTTQGPWWGNTTTQGPWWGNTTTQGPWWGNNSTEGPWWGNNSTEGPWWGNNSTQGPWWGNTTTQGPWWGNNSTQGPWWGNNSTQGPWWGNNSTEGPWWTNTTQTPPIWNSTTLGPNFNSTEGPWIGNSTQGPVNTTTTPWWNNTTASWSTTTDRSTTEGNWFDHLMNEIGNLF</sequence>
<dbReference type="AlphaFoldDB" id="A0A0J9RFN9"/>
<keyword evidence="2" id="KW-0732">Signal</keyword>
<gene>
    <name evidence="3" type="primary">Dsim\GD11332</name>
    <name evidence="3" type="ORF">Dsimw501_GD11332</name>
</gene>
<organism evidence="3">
    <name type="scientific">Drosophila simulans</name>
    <name type="common">Fruit fly</name>
    <dbReference type="NCBI Taxonomy" id="7240"/>
    <lineage>
        <taxon>Eukaryota</taxon>
        <taxon>Metazoa</taxon>
        <taxon>Ecdysozoa</taxon>
        <taxon>Arthropoda</taxon>
        <taxon>Hexapoda</taxon>
        <taxon>Insecta</taxon>
        <taxon>Pterygota</taxon>
        <taxon>Neoptera</taxon>
        <taxon>Endopterygota</taxon>
        <taxon>Diptera</taxon>
        <taxon>Brachycera</taxon>
        <taxon>Muscomorpha</taxon>
        <taxon>Ephydroidea</taxon>
        <taxon>Drosophilidae</taxon>
        <taxon>Drosophila</taxon>
        <taxon>Sophophora</taxon>
    </lineage>
</organism>
<name>A0A0J9RFN9_DROSI</name>
<feature type="compositionally biased region" description="Pro residues" evidence="1">
    <location>
        <begin position="181"/>
        <end position="194"/>
    </location>
</feature>
<accession>A0A0J9RFN9</accession>
<reference evidence="3" key="1">
    <citation type="journal article" date="2013" name="Genome Res.">
        <title>A second-generation assembly of the Drosophila simulans genome provides new insights into patterns of lineage-specific divergence.</title>
        <authorList>
            <person name="Hu T.T."/>
            <person name="Eisen M.B."/>
            <person name="Thornton K.R."/>
            <person name="Andolfatto P."/>
        </authorList>
    </citation>
    <scope>NUCLEOTIDE SEQUENCE [LARGE SCALE GENOMIC DNA]</scope>
    <source>
        <strain evidence="3">W501</strain>
    </source>
</reference>
<feature type="signal peptide" evidence="2">
    <location>
        <begin position="1"/>
        <end position="20"/>
    </location>
</feature>
<feature type="chain" id="PRO_5005321366" evidence="2">
    <location>
        <begin position="21"/>
        <end position="428"/>
    </location>
</feature>